<keyword evidence="1" id="KW-0732">Signal</keyword>
<feature type="signal peptide" evidence="1">
    <location>
        <begin position="1"/>
        <end position="21"/>
    </location>
</feature>
<reference evidence="2" key="1">
    <citation type="journal article" date="2019" name="Transbound. Emerg. Dis.">
        <title>In silico identification of immunotherapeutic and diagnostic targets in the glycosylphosphatidylinositol metabolism of the coccidian Sarcocystis aucheniae.</title>
        <authorList>
            <person name="Decker C."/>
            <person name="Wieser S.N."/>
            <person name="Soria M."/>
            <person name="de Alba P."/>
            <person name="Florin-Christensen M."/>
            <person name="Schnittger L."/>
        </authorList>
    </citation>
    <scope>NUCLEOTIDE SEQUENCE</scope>
    <source>
        <strain evidence="2">T1</strain>
    </source>
</reference>
<organism evidence="2">
    <name type="scientific">Sarcocystis aucheniae</name>
    <dbReference type="NCBI Taxonomy" id="65407"/>
    <lineage>
        <taxon>Eukaryota</taxon>
        <taxon>Sar</taxon>
        <taxon>Alveolata</taxon>
        <taxon>Apicomplexa</taxon>
        <taxon>Conoidasida</taxon>
        <taxon>Coccidia</taxon>
        <taxon>Eucoccidiorida</taxon>
        <taxon>Eimeriorina</taxon>
        <taxon>Sarcocystidae</taxon>
        <taxon>Sarcocystis</taxon>
    </lineage>
</organism>
<evidence type="ECO:0000256" key="1">
    <source>
        <dbReference type="SAM" id="SignalP"/>
    </source>
</evidence>
<name>A0A5P9S3P1_9APIC</name>
<sequence>MCLLLVPSAAFLCANCHACLAAVAAAVQPRLCTKAAGAAAAAASYGLQHLFLTMCANLQYHVMQPQPLPDAASARFAAAAASSSLVASAVASPPPLKVAAAASLLSSLQLLLSDLFSL</sequence>
<evidence type="ECO:0000313" key="2">
    <source>
        <dbReference type="EMBL" id="QFV20518.1"/>
    </source>
</evidence>
<protein>
    <recommendedName>
        <fullName evidence="3">Secreted protein</fullName>
    </recommendedName>
</protein>
<feature type="chain" id="PRO_5024454179" description="Secreted protein" evidence="1">
    <location>
        <begin position="22"/>
        <end position="118"/>
    </location>
</feature>
<evidence type="ECO:0008006" key="3">
    <source>
        <dbReference type="Google" id="ProtNLM"/>
    </source>
</evidence>
<dbReference type="AlphaFoldDB" id="A0A5P9S3P1"/>
<proteinExistence type="evidence at transcript level"/>
<accession>A0A5P9S3P1</accession>
<dbReference type="EMBL" id="MK825584">
    <property type="protein sequence ID" value="QFV20518.1"/>
    <property type="molecule type" value="mRNA"/>
</dbReference>